<evidence type="ECO:0000256" key="4">
    <source>
        <dbReference type="SAM" id="MobiDB-lite"/>
    </source>
</evidence>
<evidence type="ECO:0008006" key="7">
    <source>
        <dbReference type="Google" id="ProtNLM"/>
    </source>
</evidence>
<organism evidence="5 6">
    <name type="scientific">Kalanchoe fedtschenkoi</name>
    <name type="common">Lavender scallops</name>
    <name type="synonym">South American air plant</name>
    <dbReference type="NCBI Taxonomy" id="63787"/>
    <lineage>
        <taxon>Eukaryota</taxon>
        <taxon>Viridiplantae</taxon>
        <taxon>Streptophyta</taxon>
        <taxon>Embryophyta</taxon>
        <taxon>Tracheophyta</taxon>
        <taxon>Spermatophyta</taxon>
        <taxon>Magnoliopsida</taxon>
        <taxon>eudicotyledons</taxon>
        <taxon>Gunneridae</taxon>
        <taxon>Pentapetalae</taxon>
        <taxon>Saxifragales</taxon>
        <taxon>Crassulaceae</taxon>
        <taxon>Kalanchoe</taxon>
    </lineage>
</organism>
<reference evidence="5" key="1">
    <citation type="submission" date="2021-01" db="UniProtKB">
        <authorList>
            <consortium name="EnsemblPlants"/>
        </authorList>
    </citation>
    <scope>IDENTIFICATION</scope>
</reference>
<keyword evidence="6" id="KW-1185">Reference proteome</keyword>
<dbReference type="OMA" id="VNCELSE"/>
<keyword evidence="2" id="KW-0808">Transferase</keyword>
<dbReference type="Gramene" id="Kaladp0029s0019.1.v1.1">
    <property type="protein sequence ID" value="Kaladp0029s0019.1.v1.1.CDS.1"/>
    <property type="gene ID" value="Kaladp0029s0019.v1.1"/>
</dbReference>
<protein>
    <recommendedName>
        <fullName evidence="7">BAHD acyltransferase</fullName>
    </recommendedName>
</protein>
<dbReference type="Pfam" id="PF02458">
    <property type="entry name" value="Transferase"/>
    <property type="match status" value="1"/>
</dbReference>
<evidence type="ECO:0000256" key="3">
    <source>
        <dbReference type="ARBA" id="ARBA00023315"/>
    </source>
</evidence>
<dbReference type="EnsemblPlants" id="Kaladp0029s0019.1.v1.1">
    <property type="protein sequence ID" value="Kaladp0029s0019.1.v1.1.CDS.1"/>
    <property type="gene ID" value="Kaladp0029s0019.v1.1"/>
</dbReference>
<dbReference type="GO" id="GO:0016746">
    <property type="term" value="F:acyltransferase activity"/>
    <property type="evidence" value="ECO:0007669"/>
    <property type="project" value="UniProtKB-KW"/>
</dbReference>
<feature type="region of interest" description="Disordered" evidence="4">
    <location>
        <begin position="1"/>
        <end position="20"/>
    </location>
</feature>
<evidence type="ECO:0000256" key="2">
    <source>
        <dbReference type="ARBA" id="ARBA00022679"/>
    </source>
</evidence>
<dbReference type="AlphaFoldDB" id="A0A7N0TAN0"/>
<name>A0A7N0TAN0_KALFE</name>
<dbReference type="PANTHER" id="PTHR31623">
    <property type="entry name" value="F21J9.9"/>
    <property type="match status" value="1"/>
</dbReference>
<dbReference type="PANTHER" id="PTHR31623:SF122">
    <property type="entry name" value="HXXXD-TYPE ACYL-TRANSFERASE FAMILY PROTEIN"/>
    <property type="match status" value="1"/>
</dbReference>
<dbReference type="InterPro" id="IPR023213">
    <property type="entry name" value="CAT-like_dom_sf"/>
</dbReference>
<dbReference type="Gene3D" id="3.30.559.10">
    <property type="entry name" value="Chloramphenicol acetyltransferase-like domain"/>
    <property type="match status" value="2"/>
</dbReference>
<evidence type="ECO:0000313" key="5">
    <source>
        <dbReference type="EnsemblPlants" id="Kaladp0029s0019.1.v1.1.CDS.1"/>
    </source>
</evidence>
<accession>A0A7N0TAN0</accession>
<evidence type="ECO:0000313" key="6">
    <source>
        <dbReference type="Proteomes" id="UP000594263"/>
    </source>
</evidence>
<sequence>MGIKVEISSRQKVKPSSPTPDHLRNFRISLLDQIAPAVYTPACILYRATEEARYDPVKASEKSSMLRKSLAVTLSRFYPLAGRFKDESTIECNDEGAEFLEAQVNCELSEVYGDGGQLKMELLSKFVPAEIESEEAFTGCLFLAQLSFFECGGVALGMSISHKIADGASLGALVTSWVVETVGMDVPPVFPQFDVAEVFPSVDFSVTLPLVKMPESKCTTRRFVFGNSKIYELRNKASCEAVPRPSRVEALTAFLWKCCMKTSRINSNGSIKPSVMGQTVDLRNRIAPLGDLSFGNLVIPFTAYTGESDLELDELVANIRARMNNFLKHSVEKLRHRGGAAEICETYQMGMDMVFSDEIDFYCFSSAVRFLPWYLADFGWGAPAWAGLTMTPIRNVIILTSTRDDDGVEAYVTLKERDMEVFEVDEELLSYATPQAAC</sequence>
<dbReference type="Proteomes" id="UP000594263">
    <property type="component" value="Unplaced"/>
</dbReference>
<evidence type="ECO:0000256" key="1">
    <source>
        <dbReference type="ARBA" id="ARBA00009861"/>
    </source>
</evidence>
<keyword evidence="3" id="KW-0012">Acyltransferase</keyword>
<proteinExistence type="inferred from homology"/>
<comment type="similarity">
    <text evidence="1">Belongs to the plant acyltransferase family.</text>
</comment>